<sequence>MSAFDADEDADERLQDQVEEILTYHEDASPITSALHYLAKYLIHEAAGEPHSAGFLFLCRLESALIAFPEKHIPSDPFGDGLVNFRLYKSDVYGTSLHDAWVRAGWRVFEGLLCNAGAPPLVVRELEADPDDEDAFVADPQSHAIFYPDPVNGAYVRVLDTVTSSSHGPRWSIRPQGNRIESVFTTVQAIFDRVEGSEIRFQLAREARQAQTRIGFTLEMMLEQAMPGVDEILRHHLLDRSELVAALTQIDSATDDTDVDSNHKQVYEDDWAYYCDDQLYCSPTFEVVIRTSDNQEFDFPEGSCSLKIIKHMILVTDKKLRTTFTSSELRRKSDSGDDTKAIVQFFRSGKRNRAAWDNLIVGVPGERNKYTLSLRPLLDDEQNI</sequence>
<dbReference type="EMBL" id="CP042425">
    <property type="protein sequence ID" value="QEL18620.1"/>
    <property type="molecule type" value="Genomic_DNA"/>
</dbReference>
<evidence type="ECO:0000313" key="1">
    <source>
        <dbReference type="EMBL" id="QEL18620.1"/>
    </source>
</evidence>
<accession>A0A5C1AIF1</accession>
<keyword evidence="2" id="KW-1185">Reference proteome</keyword>
<dbReference type="RefSeq" id="WP_149113102.1">
    <property type="nucleotide sequence ID" value="NZ_CP042425.1"/>
</dbReference>
<gene>
    <name evidence="1" type="ORF">PX52LOC_05653</name>
</gene>
<dbReference type="AlphaFoldDB" id="A0A5C1AIF1"/>
<protein>
    <submittedName>
        <fullName evidence="1">Uncharacterized protein</fullName>
    </submittedName>
</protein>
<reference evidence="2" key="1">
    <citation type="submission" date="2019-08" db="EMBL/GenBank/DDBJ databases">
        <title>Limnoglobus roseus gen. nov., sp. nov., a novel freshwater planctomycete with a giant genome from the family Gemmataceae.</title>
        <authorList>
            <person name="Kulichevskaya I.S."/>
            <person name="Naumoff D.G."/>
            <person name="Miroshnikov K."/>
            <person name="Ivanova A."/>
            <person name="Philippov D.A."/>
            <person name="Hakobyan A."/>
            <person name="Rijpstra I.C."/>
            <person name="Sinninghe Damste J.S."/>
            <person name="Liesack W."/>
            <person name="Dedysh S.N."/>
        </authorList>
    </citation>
    <scope>NUCLEOTIDE SEQUENCE [LARGE SCALE GENOMIC DNA]</scope>
    <source>
        <strain evidence="2">PX52</strain>
    </source>
</reference>
<name>A0A5C1AIF1_9BACT</name>
<evidence type="ECO:0000313" key="2">
    <source>
        <dbReference type="Proteomes" id="UP000324974"/>
    </source>
</evidence>
<proteinExistence type="predicted"/>
<dbReference type="Proteomes" id="UP000324974">
    <property type="component" value="Chromosome"/>
</dbReference>
<organism evidence="1 2">
    <name type="scientific">Limnoglobus roseus</name>
    <dbReference type="NCBI Taxonomy" id="2598579"/>
    <lineage>
        <taxon>Bacteria</taxon>
        <taxon>Pseudomonadati</taxon>
        <taxon>Planctomycetota</taxon>
        <taxon>Planctomycetia</taxon>
        <taxon>Gemmatales</taxon>
        <taxon>Gemmataceae</taxon>
        <taxon>Limnoglobus</taxon>
    </lineage>
</organism>
<dbReference type="KEGG" id="lrs:PX52LOC_05653"/>